<dbReference type="OrthoDB" id="5862884at2759"/>
<accession>A0A368F3E5</accession>
<dbReference type="PANTHER" id="PTHR33064">
    <property type="entry name" value="POL PROTEIN"/>
    <property type="match status" value="1"/>
</dbReference>
<dbReference type="InterPro" id="IPR043502">
    <property type="entry name" value="DNA/RNA_pol_sf"/>
</dbReference>
<dbReference type="SUPFAM" id="SSF56672">
    <property type="entry name" value="DNA/RNA polymerases"/>
    <property type="match status" value="1"/>
</dbReference>
<dbReference type="AlphaFoldDB" id="A0A368F3E5"/>
<dbReference type="Proteomes" id="UP000252519">
    <property type="component" value="Unassembled WGS sequence"/>
</dbReference>
<dbReference type="InterPro" id="IPR041577">
    <property type="entry name" value="RT_RNaseH_2"/>
</dbReference>
<gene>
    <name evidence="3" type="ORF">ANCCAN_28757</name>
</gene>
<keyword evidence="4" id="KW-1185">Reference proteome</keyword>
<dbReference type="STRING" id="29170.A0A368F3E5"/>
<dbReference type="FunFam" id="3.30.70.270:FF:000020">
    <property type="entry name" value="Transposon Tf2-6 polyprotein-like Protein"/>
    <property type="match status" value="1"/>
</dbReference>
<feature type="domain" description="Reverse transcriptase/retrotransposon-derived protein RNase H-like" evidence="2">
    <location>
        <begin position="57"/>
        <end position="120"/>
    </location>
</feature>
<dbReference type="GO" id="GO:0003964">
    <property type="term" value="F:RNA-directed DNA polymerase activity"/>
    <property type="evidence" value="ECO:0007669"/>
    <property type="project" value="UniProtKB-EC"/>
</dbReference>
<name>A0A368F3E5_ANCCA</name>
<evidence type="ECO:0000313" key="4">
    <source>
        <dbReference type="Proteomes" id="UP000252519"/>
    </source>
</evidence>
<evidence type="ECO:0000256" key="1">
    <source>
        <dbReference type="ARBA" id="ARBA00012493"/>
    </source>
</evidence>
<evidence type="ECO:0000313" key="3">
    <source>
        <dbReference type="EMBL" id="RCN25530.1"/>
    </source>
</evidence>
<dbReference type="InterPro" id="IPR051320">
    <property type="entry name" value="Viral_Replic_Matur_Polypro"/>
</dbReference>
<protein>
    <recommendedName>
        <fullName evidence="1">RNA-directed DNA polymerase</fullName>
        <ecNumber evidence="1">2.7.7.49</ecNumber>
    </recommendedName>
</protein>
<dbReference type="Pfam" id="PF17919">
    <property type="entry name" value="RT_RNaseH_2"/>
    <property type="match status" value="1"/>
</dbReference>
<sequence length="126" mass="13997">MDPKKVEAISKYEVPKNAKELNTFLGMASFCRQFCLGFSKIAGCLFALTSSKSVWKWSAEHEEAFDRVKKMIMTAPVLMQPDIEKARDGSRPFVICTDASTTGLGAVLSQEGDDRHLHPCTSRPKV</sequence>
<evidence type="ECO:0000259" key="2">
    <source>
        <dbReference type="Pfam" id="PF17919"/>
    </source>
</evidence>
<dbReference type="Gene3D" id="3.30.70.270">
    <property type="match status" value="1"/>
</dbReference>
<dbReference type="EMBL" id="JOJR01011463">
    <property type="protein sequence ID" value="RCN25530.1"/>
    <property type="molecule type" value="Genomic_DNA"/>
</dbReference>
<dbReference type="PANTHER" id="PTHR33064:SF37">
    <property type="entry name" value="RIBONUCLEASE H"/>
    <property type="match status" value="1"/>
</dbReference>
<dbReference type="EC" id="2.7.7.49" evidence="1"/>
<organism evidence="3 4">
    <name type="scientific">Ancylostoma caninum</name>
    <name type="common">Dog hookworm</name>
    <dbReference type="NCBI Taxonomy" id="29170"/>
    <lineage>
        <taxon>Eukaryota</taxon>
        <taxon>Metazoa</taxon>
        <taxon>Ecdysozoa</taxon>
        <taxon>Nematoda</taxon>
        <taxon>Chromadorea</taxon>
        <taxon>Rhabditida</taxon>
        <taxon>Rhabditina</taxon>
        <taxon>Rhabditomorpha</taxon>
        <taxon>Strongyloidea</taxon>
        <taxon>Ancylostomatidae</taxon>
        <taxon>Ancylostomatinae</taxon>
        <taxon>Ancylostoma</taxon>
    </lineage>
</organism>
<dbReference type="InterPro" id="IPR043128">
    <property type="entry name" value="Rev_trsase/Diguanyl_cyclase"/>
</dbReference>
<reference evidence="3 4" key="1">
    <citation type="submission" date="2014-10" db="EMBL/GenBank/DDBJ databases">
        <title>Draft genome of the hookworm Ancylostoma caninum.</title>
        <authorList>
            <person name="Mitreva M."/>
        </authorList>
    </citation>
    <scope>NUCLEOTIDE SEQUENCE [LARGE SCALE GENOMIC DNA]</scope>
    <source>
        <strain evidence="3 4">Baltimore</strain>
    </source>
</reference>
<comment type="caution">
    <text evidence="3">The sequence shown here is derived from an EMBL/GenBank/DDBJ whole genome shotgun (WGS) entry which is preliminary data.</text>
</comment>
<proteinExistence type="predicted"/>